<protein>
    <submittedName>
        <fullName evidence="2">Divalent-cation tolerance protein CutA</fullName>
    </submittedName>
</protein>
<dbReference type="OrthoDB" id="37622at2"/>
<dbReference type="Pfam" id="PF03091">
    <property type="entry name" value="CutA1"/>
    <property type="match status" value="1"/>
</dbReference>
<dbReference type="PANTHER" id="PTHR23419">
    <property type="entry name" value="DIVALENT CATION TOLERANCE CUTA-RELATED"/>
    <property type="match status" value="1"/>
</dbReference>
<reference evidence="2 3" key="1">
    <citation type="submission" date="2018-11" db="EMBL/GenBank/DDBJ databases">
        <title>The genome draft of YIM 96095.</title>
        <authorList>
            <person name="Tang S.-K."/>
            <person name="Chunyu W.-X."/>
            <person name="Feng Y.-Z."/>
        </authorList>
    </citation>
    <scope>NUCLEOTIDE SEQUENCE [LARGE SCALE GENOMIC DNA]</scope>
    <source>
        <strain evidence="2 3">YIM 96095</strain>
    </source>
</reference>
<dbReference type="InterPro" id="IPR004323">
    <property type="entry name" value="Ion_tolerance_CutA"/>
</dbReference>
<sequence>MSVSGGAERVRVETTTDTRASAGAIARSVIERRLAACAQVVGPITSFFRWENEVQEDEEWMVVLKTAADRLSDLTAHLLEVHPYDVPEVISVPIDGGNPEYLAWLSDETRTGT</sequence>
<gene>
    <name evidence="2" type="ORF">EFW17_07780</name>
</gene>
<name>A0A3N0EDA5_9ACTN</name>
<organism evidence="2 3">
    <name type="scientific">Halostreptopolyspora alba</name>
    <dbReference type="NCBI Taxonomy" id="2487137"/>
    <lineage>
        <taxon>Bacteria</taxon>
        <taxon>Bacillati</taxon>
        <taxon>Actinomycetota</taxon>
        <taxon>Actinomycetes</taxon>
        <taxon>Streptosporangiales</taxon>
        <taxon>Nocardiopsidaceae</taxon>
        <taxon>Halostreptopolyspora</taxon>
    </lineage>
</organism>
<dbReference type="InterPro" id="IPR015867">
    <property type="entry name" value="N-reg_PII/ATP_PRibTrfase_C"/>
</dbReference>
<dbReference type="GO" id="GO:0005507">
    <property type="term" value="F:copper ion binding"/>
    <property type="evidence" value="ECO:0007669"/>
    <property type="project" value="TreeGrafter"/>
</dbReference>
<dbReference type="SUPFAM" id="SSF54913">
    <property type="entry name" value="GlnB-like"/>
    <property type="match status" value="1"/>
</dbReference>
<dbReference type="InterPro" id="IPR011322">
    <property type="entry name" value="N-reg_PII-like_a/b"/>
</dbReference>
<proteinExistence type="inferred from homology"/>
<dbReference type="EMBL" id="RJMB01000005">
    <property type="protein sequence ID" value="RNL85842.1"/>
    <property type="molecule type" value="Genomic_DNA"/>
</dbReference>
<accession>A0A3N0EDA5</accession>
<keyword evidence="3" id="KW-1185">Reference proteome</keyword>
<dbReference type="PANTHER" id="PTHR23419:SF8">
    <property type="entry name" value="FI09726P"/>
    <property type="match status" value="1"/>
</dbReference>
<comment type="caution">
    <text evidence="2">The sequence shown here is derived from an EMBL/GenBank/DDBJ whole genome shotgun (WGS) entry which is preliminary data.</text>
</comment>
<comment type="similarity">
    <text evidence="1">Belongs to the CutA family.</text>
</comment>
<evidence type="ECO:0000256" key="1">
    <source>
        <dbReference type="ARBA" id="ARBA00010169"/>
    </source>
</evidence>
<evidence type="ECO:0000313" key="2">
    <source>
        <dbReference type="EMBL" id="RNL85842.1"/>
    </source>
</evidence>
<dbReference type="GO" id="GO:0010038">
    <property type="term" value="P:response to metal ion"/>
    <property type="evidence" value="ECO:0007669"/>
    <property type="project" value="InterPro"/>
</dbReference>
<dbReference type="Proteomes" id="UP000269198">
    <property type="component" value="Unassembled WGS sequence"/>
</dbReference>
<dbReference type="Gene3D" id="3.30.70.120">
    <property type="match status" value="1"/>
</dbReference>
<dbReference type="AlphaFoldDB" id="A0A3N0EDA5"/>
<evidence type="ECO:0000313" key="3">
    <source>
        <dbReference type="Proteomes" id="UP000269198"/>
    </source>
</evidence>
<dbReference type="RefSeq" id="WP_123200620.1">
    <property type="nucleotide sequence ID" value="NZ_RJMB01000005.1"/>
</dbReference>